<dbReference type="InterPro" id="IPR011992">
    <property type="entry name" value="EF-hand-dom_pair"/>
</dbReference>
<organism evidence="4 5">
    <name type="scientific">Magallana gigas</name>
    <name type="common">Pacific oyster</name>
    <name type="synonym">Crassostrea gigas</name>
    <dbReference type="NCBI Taxonomy" id="29159"/>
    <lineage>
        <taxon>Eukaryota</taxon>
        <taxon>Metazoa</taxon>
        <taxon>Spiralia</taxon>
        <taxon>Lophotrochozoa</taxon>
        <taxon>Mollusca</taxon>
        <taxon>Bivalvia</taxon>
        <taxon>Autobranchia</taxon>
        <taxon>Pteriomorphia</taxon>
        <taxon>Ostreida</taxon>
        <taxon>Ostreoidea</taxon>
        <taxon>Ostreidae</taxon>
        <taxon>Magallana</taxon>
    </lineage>
</organism>
<proteinExistence type="predicted"/>
<dbReference type="InterPro" id="IPR018247">
    <property type="entry name" value="EF_Hand_1_Ca_BS"/>
</dbReference>
<feature type="domain" description="EF-hand" evidence="3">
    <location>
        <begin position="69"/>
        <end position="104"/>
    </location>
</feature>
<dbReference type="FunFam" id="1.10.238.10:FF:000178">
    <property type="entry name" value="Calmodulin-2 A"/>
    <property type="match status" value="1"/>
</dbReference>
<dbReference type="InterPro" id="IPR050230">
    <property type="entry name" value="CALM/Myosin/TropC-like"/>
</dbReference>
<dbReference type="Proteomes" id="UP000005408">
    <property type="component" value="Unassembled WGS sequence"/>
</dbReference>
<dbReference type="PROSITE" id="PS50222">
    <property type="entry name" value="EF_HAND_2"/>
    <property type="match status" value="3"/>
</dbReference>
<dbReference type="GO" id="GO:0016460">
    <property type="term" value="C:myosin II complex"/>
    <property type="evidence" value="ECO:0007669"/>
    <property type="project" value="TreeGrafter"/>
</dbReference>
<keyword evidence="2" id="KW-0106">Calcium</keyword>
<dbReference type="PROSITE" id="PS00018">
    <property type="entry name" value="EF_HAND_1"/>
    <property type="match status" value="1"/>
</dbReference>
<feature type="domain" description="EF-hand" evidence="3">
    <location>
        <begin position="146"/>
        <end position="181"/>
    </location>
</feature>
<dbReference type="AlphaFoldDB" id="A0A8W8I9A4"/>
<name>A0A8W8I9A4_MAGGI</name>
<evidence type="ECO:0000259" key="3">
    <source>
        <dbReference type="PROSITE" id="PS50222"/>
    </source>
</evidence>
<reference evidence="4" key="1">
    <citation type="submission" date="2022-08" db="UniProtKB">
        <authorList>
            <consortium name="EnsemblMetazoa"/>
        </authorList>
    </citation>
    <scope>IDENTIFICATION</scope>
    <source>
        <strain evidence="4">05x7-T-G4-1.051#20</strain>
    </source>
</reference>
<keyword evidence="5" id="KW-1185">Reference proteome</keyword>
<dbReference type="Gene3D" id="1.10.238.10">
    <property type="entry name" value="EF-hand"/>
    <property type="match status" value="2"/>
</dbReference>
<dbReference type="SMART" id="SM00054">
    <property type="entry name" value="EFh"/>
    <property type="match status" value="3"/>
</dbReference>
<feature type="domain" description="EF-hand" evidence="3">
    <location>
        <begin position="105"/>
        <end position="140"/>
    </location>
</feature>
<evidence type="ECO:0000313" key="4">
    <source>
        <dbReference type="EnsemblMetazoa" id="G13177.2:cds"/>
    </source>
</evidence>
<dbReference type="CDD" id="cd00051">
    <property type="entry name" value="EFh"/>
    <property type="match status" value="1"/>
</dbReference>
<dbReference type="EnsemblMetazoa" id="G13177.2">
    <property type="protein sequence ID" value="G13177.2:cds"/>
    <property type="gene ID" value="G13177"/>
</dbReference>
<evidence type="ECO:0000313" key="5">
    <source>
        <dbReference type="Proteomes" id="UP000005408"/>
    </source>
</evidence>
<evidence type="ECO:0000256" key="2">
    <source>
        <dbReference type="ARBA" id="ARBA00022837"/>
    </source>
</evidence>
<evidence type="ECO:0000256" key="1">
    <source>
        <dbReference type="ARBA" id="ARBA00022737"/>
    </source>
</evidence>
<accession>A0A8W8I9A4</accession>
<dbReference type="PANTHER" id="PTHR23048">
    <property type="entry name" value="MYOSIN LIGHT CHAIN 1, 3"/>
    <property type="match status" value="1"/>
</dbReference>
<dbReference type="PANTHER" id="PTHR23048:SF0">
    <property type="entry name" value="CALMODULIN LIKE 3"/>
    <property type="match status" value="1"/>
</dbReference>
<dbReference type="InterPro" id="IPR002048">
    <property type="entry name" value="EF_hand_dom"/>
</dbReference>
<dbReference type="GO" id="GO:0005509">
    <property type="term" value="F:calcium ion binding"/>
    <property type="evidence" value="ECO:0007669"/>
    <property type="project" value="InterPro"/>
</dbReference>
<keyword evidence="1" id="KW-0677">Repeat</keyword>
<dbReference type="Pfam" id="PF13499">
    <property type="entry name" value="EF-hand_7"/>
    <property type="match status" value="1"/>
</dbReference>
<sequence>MEKKTVVECEVDSNLEANSDLALDMKPDSISETGSEECPEVDNAVNANVPSRTVHTSISQDENLKEATPVWEDYKLIFDKFDRDGDGYLSSDDVRNVLRSYDMLSTEGELQDVVAELDKKGDGLITLEEFVSVMNSHKSIFSKKDEKDLEFREVFRVLDKYGTGRVTKQALCEFMSEFEPSFDEGHAFELMTQFDTKGNGELCYEGNRFGCFLLTESSFVSSVPELAILKPRFG</sequence>
<dbReference type="SUPFAM" id="SSF47473">
    <property type="entry name" value="EF-hand"/>
    <property type="match status" value="1"/>
</dbReference>
<protein>
    <recommendedName>
        <fullName evidence="3">EF-hand domain-containing protein</fullName>
    </recommendedName>
</protein>